<evidence type="ECO:0008006" key="5">
    <source>
        <dbReference type="Google" id="ProtNLM"/>
    </source>
</evidence>
<dbReference type="InterPro" id="IPR046118">
    <property type="entry name" value="DUF6115"/>
</dbReference>
<dbReference type="RefSeq" id="WP_147665379.1">
    <property type="nucleotide sequence ID" value="NZ_VDUW01000001.1"/>
</dbReference>
<dbReference type="OrthoDB" id="1708317at2"/>
<evidence type="ECO:0000313" key="4">
    <source>
        <dbReference type="Proteomes" id="UP000321574"/>
    </source>
</evidence>
<comment type="caution">
    <text evidence="3">The sequence shown here is derived from an EMBL/GenBank/DDBJ whole genome shotgun (WGS) entry which is preliminary data.</text>
</comment>
<gene>
    <name evidence="3" type="ORF">FHP05_01435</name>
</gene>
<evidence type="ECO:0000256" key="1">
    <source>
        <dbReference type="SAM" id="MobiDB-lite"/>
    </source>
</evidence>
<keyword evidence="2" id="KW-0812">Transmembrane</keyword>
<accession>A0A5C8P349</accession>
<dbReference type="Proteomes" id="UP000321574">
    <property type="component" value="Unassembled WGS sequence"/>
</dbReference>
<protein>
    <recommendedName>
        <fullName evidence="5">Resolvase HTH domain-containing protein</fullName>
    </recommendedName>
</protein>
<name>A0A5C8P349_9BACI</name>
<feature type="region of interest" description="Disordered" evidence="1">
    <location>
        <begin position="59"/>
        <end position="81"/>
    </location>
</feature>
<dbReference type="Pfam" id="PF19610">
    <property type="entry name" value="DUF6115"/>
    <property type="match status" value="1"/>
</dbReference>
<feature type="compositionally biased region" description="Polar residues" evidence="1">
    <location>
        <begin position="59"/>
        <end position="75"/>
    </location>
</feature>
<keyword evidence="2" id="KW-0472">Membrane</keyword>
<keyword evidence="4" id="KW-1185">Reference proteome</keyword>
<reference evidence="3 4" key="1">
    <citation type="submission" date="2019-06" db="EMBL/GenBank/DDBJ databases">
        <title>Cerasibacillus sp. nov., isolated from maize field.</title>
        <authorList>
            <person name="Lin S.-Y."/>
            <person name="Tsai C.-F."/>
            <person name="Young C.-C."/>
        </authorList>
    </citation>
    <scope>NUCLEOTIDE SEQUENCE [LARGE SCALE GENOMIC DNA]</scope>
    <source>
        <strain evidence="3 4">CC-CFT480</strain>
    </source>
</reference>
<sequence>MTLFLFTISFLIHIITFVLIYILYKLYKETVKTNQNNPEVIQLLDTYLEEIKQENKLLLSNTKSPNQSNRSSTSNKMEDKITKDTVTINDKPLIKNITVSDETETSMHAKVLQLHDQGISVDEIAKKLDCGKTEASLIIKFHAKK</sequence>
<dbReference type="EMBL" id="VDUW01000001">
    <property type="protein sequence ID" value="TXL67707.1"/>
    <property type="molecule type" value="Genomic_DNA"/>
</dbReference>
<dbReference type="AlphaFoldDB" id="A0A5C8P349"/>
<evidence type="ECO:0000256" key="2">
    <source>
        <dbReference type="SAM" id="Phobius"/>
    </source>
</evidence>
<proteinExistence type="predicted"/>
<keyword evidence="2" id="KW-1133">Transmembrane helix</keyword>
<feature type="transmembrane region" description="Helical" evidence="2">
    <location>
        <begin position="6"/>
        <end position="24"/>
    </location>
</feature>
<evidence type="ECO:0000313" key="3">
    <source>
        <dbReference type="EMBL" id="TXL67707.1"/>
    </source>
</evidence>
<organism evidence="3 4">
    <name type="scientific">Cerasibacillus terrae</name>
    <dbReference type="NCBI Taxonomy" id="2498845"/>
    <lineage>
        <taxon>Bacteria</taxon>
        <taxon>Bacillati</taxon>
        <taxon>Bacillota</taxon>
        <taxon>Bacilli</taxon>
        <taxon>Bacillales</taxon>
        <taxon>Bacillaceae</taxon>
        <taxon>Cerasibacillus</taxon>
    </lineage>
</organism>